<dbReference type="EMBL" id="AMQM01008538">
    <property type="status" value="NOT_ANNOTATED_CDS"/>
    <property type="molecule type" value="Genomic_DNA"/>
</dbReference>
<sequence>MEDDRANDSNQKKEDVSLKQYTLDNFFHLTQEVIEELNGDDMMPEGETSNYIPPTTRAAMMGRRPIPTSSIGWKTKEDNNTIIFSCFKGVEELKKRINSRWKRIPKA</sequence>
<dbReference type="CTD" id="20208831"/>
<dbReference type="RefSeq" id="XP_009031992.1">
    <property type="nucleotide sequence ID" value="XM_009033744.1"/>
</dbReference>
<reference evidence="1 3" key="2">
    <citation type="journal article" date="2013" name="Nature">
        <title>Insights into bilaterian evolution from three spiralian genomes.</title>
        <authorList>
            <person name="Simakov O."/>
            <person name="Marletaz F."/>
            <person name="Cho S.J."/>
            <person name="Edsinger-Gonzales E."/>
            <person name="Havlak P."/>
            <person name="Hellsten U."/>
            <person name="Kuo D.H."/>
            <person name="Larsson T."/>
            <person name="Lv J."/>
            <person name="Arendt D."/>
            <person name="Savage R."/>
            <person name="Osoegawa K."/>
            <person name="de Jong P."/>
            <person name="Grimwood J."/>
            <person name="Chapman J.A."/>
            <person name="Shapiro H."/>
            <person name="Aerts A."/>
            <person name="Otillar R.P."/>
            <person name="Terry A.Y."/>
            <person name="Boore J.L."/>
            <person name="Grigoriev I.V."/>
            <person name="Lindberg D.R."/>
            <person name="Seaver E.C."/>
            <person name="Weisblat D.A."/>
            <person name="Putnam N.H."/>
            <person name="Rokhsar D.S."/>
        </authorList>
    </citation>
    <scope>NUCLEOTIDE SEQUENCE</scope>
</reference>
<protein>
    <submittedName>
        <fullName evidence="1 2">Uncharacterized protein</fullName>
    </submittedName>
</protein>
<reference evidence="3" key="1">
    <citation type="submission" date="2012-12" db="EMBL/GenBank/DDBJ databases">
        <authorList>
            <person name="Hellsten U."/>
            <person name="Grimwood J."/>
            <person name="Chapman J.A."/>
            <person name="Shapiro H."/>
            <person name="Aerts A."/>
            <person name="Otillar R.P."/>
            <person name="Terry A.Y."/>
            <person name="Boore J.L."/>
            <person name="Simakov O."/>
            <person name="Marletaz F."/>
            <person name="Cho S.-J."/>
            <person name="Edsinger-Gonzales E."/>
            <person name="Havlak P."/>
            <person name="Kuo D.-H."/>
            <person name="Larsson T."/>
            <person name="Lv J."/>
            <person name="Arendt D."/>
            <person name="Savage R."/>
            <person name="Osoegawa K."/>
            <person name="de Jong P."/>
            <person name="Lindberg D.R."/>
            <person name="Seaver E.C."/>
            <person name="Weisblat D.A."/>
            <person name="Putnam N.H."/>
            <person name="Grigoriev I.V."/>
            <person name="Rokhsar D.S."/>
        </authorList>
    </citation>
    <scope>NUCLEOTIDE SEQUENCE</scope>
</reference>
<dbReference type="EnsemblMetazoa" id="HelroT183026">
    <property type="protein sequence ID" value="HelroP183026"/>
    <property type="gene ID" value="HelroG183026"/>
</dbReference>
<organism evidence="2 3">
    <name type="scientific">Helobdella robusta</name>
    <name type="common">Californian leech</name>
    <dbReference type="NCBI Taxonomy" id="6412"/>
    <lineage>
        <taxon>Eukaryota</taxon>
        <taxon>Metazoa</taxon>
        <taxon>Spiralia</taxon>
        <taxon>Lophotrochozoa</taxon>
        <taxon>Annelida</taxon>
        <taxon>Clitellata</taxon>
        <taxon>Hirudinea</taxon>
        <taxon>Rhynchobdellida</taxon>
        <taxon>Glossiphoniidae</taxon>
        <taxon>Helobdella</taxon>
    </lineage>
</organism>
<dbReference type="EMBL" id="KB097792">
    <property type="protein sequence ID" value="ESN89909.1"/>
    <property type="molecule type" value="Genomic_DNA"/>
</dbReference>
<evidence type="ECO:0000313" key="3">
    <source>
        <dbReference type="Proteomes" id="UP000015101"/>
    </source>
</evidence>
<keyword evidence="3" id="KW-1185">Reference proteome</keyword>
<dbReference type="GeneID" id="20208831"/>
<accession>T1FJ32</accession>
<reference evidence="2" key="3">
    <citation type="submission" date="2015-06" db="UniProtKB">
        <authorList>
            <consortium name="EnsemblMetazoa"/>
        </authorList>
    </citation>
    <scope>IDENTIFICATION</scope>
</reference>
<dbReference type="AlphaFoldDB" id="T1FJ32"/>
<dbReference type="Proteomes" id="UP000015101">
    <property type="component" value="Unassembled WGS sequence"/>
</dbReference>
<gene>
    <name evidence="2" type="primary">20208831</name>
    <name evidence="1" type="ORF">HELRODRAFT_183026</name>
</gene>
<name>T1FJ32_HELRO</name>
<evidence type="ECO:0000313" key="2">
    <source>
        <dbReference type="EnsemblMetazoa" id="HelroP183026"/>
    </source>
</evidence>
<dbReference type="HOGENOM" id="CLU_2212799_0_0_1"/>
<dbReference type="InParanoid" id="T1FJ32"/>
<proteinExistence type="predicted"/>
<evidence type="ECO:0000313" key="1">
    <source>
        <dbReference type="EMBL" id="ESN89909.1"/>
    </source>
</evidence>
<dbReference type="KEGG" id="hro:HELRODRAFT_183026"/>